<keyword evidence="3" id="KW-1185">Reference proteome</keyword>
<feature type="compositionally biased region" description="Pro residues" evidence="1">
    <location>
        <begin position="44"/>
        <end position="53"/>
    </location>
</feature>
<feature type="non-terminal residue" evidence="2">
    <location>
        <position position="1"/>
    </location>
</feature>
<evidence type="ECO:0000256" key="1">
    <source>
        <dbReference type="SAM" id="MobiDB-lite"/>
    </source>
</evidence>
<proteinExistence type="predicted"/>
<gene>
    <name evidence="2" type="ORF">K402DRAFT_464267</name>
</gene>
<name>A0A6G1GXB1_9PEZI</name>
<reference evidence="2" key="1">
    <citation type="journal article" date="2020" name="Stud. Mycol.">
        <title>101 Dothideomycetes genomes: a test case for predicting lifestyles and emergence of pathogens.</title>
        <authorList>
            <person name="Haridas S."/>
            <person name="Albert R."/>
            <person name="Binder M."/>
            <person name="Bloem J."/>
            <person name="Labutti K."/>
            <person name="Salamov A."/>
            <person name="Andreopoulos B."/>
            <person name="Baker S."/>
            <person name="Barry K."/>
            <person name="Bills G."/>
            <person name="Bluhm B."/>
            <person name="Cannon C."/>
            <person name="Castanera R."/>
            <person name="Culley D."/>
            <person name="Daum C."/>
            <person name="Ezra D."/>
            <person name="Gonzalez J."/>
            <person name="Henrissat B."/>
            <person name="Kuo A."/>
            <person name="Liang C."/>
            <person name="Lipzen A."/>
            <person name="Lutzoni F."/>
            <person name="Magnuson J."/>
            <person name="Mondo S."/>
            <person name="Nolan M."/>
            <person name="Ohm R."/>
            <person name="Pangilinan J."/>
            <person name="Park H.-J."/>
            <person name="Ramirez L."/>
            <person name="Alfaro M."/>
            <person name="Sun H."/>
            <person name="Tritt A."/>
            <person name="Yoshinaga Y."/>
            <person name="Zwiers L.-H."/>
            <person name="Turgeon B."/>
            <person name="Goodwin S."/>
            <person name="Spatafora J."/>
            <person name="Crous P."/>
            <person name="Grigoriev I."/>
        </authorList>
    </citation>
    <scope>NUCLEOTIDE SEQUENCE</scope>
    <source>
        <strain evidence="2">CBS 113979</strain>
    </source>
</reference>
<feature type="region of interest" description="Disordered" evidence="1">
    <location>
        <begin position="35"/>
        <end position="67"/>
    </location>
</feature>
<dbReference type="AlphaFoldDB" id="A0A6G1GXB1"/>
<evidence type="ECO:0000313" key="2">
    <source>
        <dbReference type="EMBL" id="KAF1985593.1"/>
    </source>
</evidence>
<accession>A0A6G1GXB1</accession>
<dbReference type="Proteomes" id="UP000800041">
    <property type="component" value="Unassembled WGS sequence"/>
</dbReference>
<sequence>INQALLERLSSFSIFSFLPSLFQASHQLSISNHNPLRHHEELPPPRIPPLPPHPRQRRRPCSKIPPQGRHLCLRRPCLRHLCLRLVPLVLR</sequence>
<protein>
    <submittedName>
        <fullName evidence="2">Uncharacterized protein</fullName>
    </submittedName>
</protein>
<organism evidence="2 3">
    <name type="scientific">Aulographum hederae CBS 113979</name>
    <dbReference type="NCBI Taxonomy" id="1176131"/>
    <lineage>
        <taxon>Eukaryota</taxon>
        <taxon>Fungi</taxon>
        <taxon>Dikarya</taxon>
        <taxon>Ascomycota</taxon>
        <taxon>Pezizomycotina</taxon>
        <taxon>Dothideomycetes</taxon>
        <taxon>Pleosporomycetidae</taxon>
        <taxon>Aulographales</taxon>
        <taxon>Aulographaceae</taxon>
    </lineage>
</organism>
<evidence type="ECO:0000313" key="3">
    <source>
        <dbReference type="Proteomes" id="UP000800041"/>
    </source>
</evidence>
<dbReference type="EMBL" id="ML977161">
    <property type="protein sequence ID" value="KAF1985593.1"/>
    <property type="molecule type" value="Genomic_DNA"/>
</dbReference>